<feature type="transmembrane region" description="Helical" evidence="1">
    <location>
        <begin position="12"/>
        <end position="32"/>
    </location>
</feature>
<keyword evidence="1" id="KW-1133">Transmembrane helix</keyword>
<evidence type="ECO:0000313" key="2">
    <source>
        <dbReference type="EMBL" id="KAK0043207.1"/>
    </source>
</evidence>
<keyword evidence="3" id="KW-1185">Reference proteome</keyword>
<name>A0AAD8AWN5_BIOPF</name>
<reference evidence="2" key="2">
    <citation type="submission" date="2023-04" db="EMBL/GenBank/DDBJ databases">
        <authorList>
            <person name="Bu L."/>
            <person name="Lu L."/>
            <person name="Laidemitt M.R."/>
            <person name="Zhang S.M."/>
            <person name="Mutuku M."/>
            <person name="Mkoji G."/>
            <person name="Steinauer M."/>
            <person name="Loker E.S."/>
        </authorList>
    </citation>
    <scope>NUCLEOTIDE SEQUENCE</scope>
    <source>
        <strain evidence="2">KasaAsao</strain>
        <tissue evidence="2">Whole Snail</tissue>
    </source>
</reference>
<proteinExistence type="predicted"/>
<comment type="caution">
    <text evidence="2">The sequence shown here is derived from an EMBL/GenBank/DDBJ whole genome shotgun (WGS) entry which is preliminary data.</text>
</comment>
<reference evidence="2" key="1">
    <citation type="journal article" date="2023" name="PLoS Negl. Trop. Dis.">
        <title>A genome sequence for Biomphalaria pfeifferi, the major vector snail for the human-infecting parasite Schistosoma mansoni.</title>
        <authorList>
            <person name="Bu L."/>
            <person name="Lu L."/>
            <person name="Laidemitt M.R."/>
            <person name="Zhang S.M."/>
            <person name="Mutuku M."/>
            <person name="Mkoji G."/>
            <person name="Steinauer M."/>
            <person name="Loker E.S."/>
        </authorList>
    </citation>
    <scope>NUCLEOTIDE SEQUENCE</scope>
    <source>
        <strain evidence="2">KasaAsao</strain>
    </source>
</reference>
<evidence type="ECO:0000313" key="3">
    <source>
        <dbReference type="Proteomes" id="UP001233172"/>
    </source>
</evidence>
<accession>A0AAD8AWN5</accession>
<keyword evidence="1" id="KW-0472">Membrane</keyword>
<organism evidence="2 3">
    <name type="scientific">Biomphalaria pfeifferi</name>
    <name type="common">Bloodfluke planorb</name>
    <name type="synonym">Freshwater snail</name>
    <dbReference type="NCBI Taxonomy" id="112525"/>
    <lineage>
        <taxon>Eukaryota</taxon>
        <taxon>Metazoa</taxon>
        <taxon>Spiralia</taxon>
        <taxon>Lophotrochozoa</taxon>
        <taxon>Mollusca</taxon>
        <taxon>Gastropoda</taxon>
        <taxon>Heterobranchia</taxon>
        <taxon>Euthyneura</taxon>
        <taxon>Panpulmonata</taxon>
        <taxon>Hygrophila</taxon>
        <taxon>Lymnaeoidea</taxon>
        <taxon>Planorbidae</taxon>
        <taxon>Biomphalaria</taxon>
    </lineage>
</organism>
<feature type="non-terminal residue" evidence="2">
    <location>
        <position position="1"/>
    </location>
</feature>
<keyword evidence="1" id="KW-0812">Transmembrane</keyword>
<dbReference type="Proteomes" id="UP001233172">
    <property type="component" value="Unassembled WGS sequence"/>
</dbReference>
<protein>
    <submittedName>
        <fullName evidence="2">Uncharacterized protein</fullName>
    </submittedName>
</protein>
<gene>
    <name evidence="2" type="ORF">Bpfe_027385</name>
</gene>
<dbReference type="EMBL" id="JASAOG010000222">
    <property type="protein sequence ID" value="KAK0043207.1"/>
    <property type="molecule type" value="Genomic_DNA"/>
</dbReference>
<sequence length="90" mass="10283">LDDLLKMVYMGAIGYELLLIAYIVCTFLLLVLQVRRKTAKPFILCSGIMYPEIHQHPYIRPEVHHPNPHLTGANNPTSRNIVITIDESEI</sequence>
<dbReference type="AlphaFoldDB" id="A0AAD8AWN5"/>
<evidence type="ECO:0000256" key="1">
    <source>
        <dbReference type="SAM" id="Phobius"/>
    </source>
</evidence>